<feature type="region of interest" description="Disordered" evidence="2">
    <location>
        <begin position="567"/>
        <end position="596"/>
    </location>
</feature>
<keyword evidence="5" id="KW-1185">Reference proteome</keyword>
<dbReference type="PANTHER" id="PTHR16301">
    <property type="entry name" value="IMPACT-RELATED"/>
    <property type="match status" value="1"/>
</dbReference>
<feature type="region of interest" description="Disordered" evidence="2">
    <location>
        <begin position="310"/>
        <end position="334"/>
    </location>
</feature>
<dbReference type="Proteomes" id="UP000070121">
    <property type="component" value="Unassembled WGS sequence"/>
</dbReference>
<proteinExistence type="inferred from homology"/>
<reference evidence="4 5" key="1">
    <citation type="submission" date="2014-02" db="EMBL/GenBank/DDBJ databases">
        <title>The genome sequence of Colletotrichum salicis CBS 607.94.</title>
        <authorList>
            <person name="Baroncelli R."/>
            <person name="Thon M.R."/>
        </authorList>
    </citation>
    <scope>NUCLEOTIDE SEQUENCE [LARGE SCALE GENOMIC DNA]</scope>
    <source>
        <strain evidence="4 5">CBS 607.94</strain>
    </source>
</reference>
<dbReference type="STRING" id="1209931.A0A135U223"/>
<dbReference type="PANTHER" id="PTHR16301:SF4">
    <property type="entry name" value="IMPACT N-TERMINAL DOMAIN-CONTAINING PROTEIN"/>
    <property type="match status" value="1"/>
</dbReference>
<dbReference type="OrthoDB" id="416496at2759"/>
<organism evidence="4 5">
    <name type="scientific">Colletotrichum salicis</name>
    <dbReference type="NCBI Taxonomy" id="1209931"/>
    <lineage>
        <taxon>Eukaryota</taxon>
        <taxon>Fungi</taxon>
        <taxon>Dikarya</taxon>
        <taxon>Ascomycota</taxon>
        <taxon>Pezizomycotina</taxon>
        <taxon>Sordariomycetes</taxon>
        <taxon>Hypocreomycetidae</taxon>
        <taxon>Glomerellales</taxon>
        <taxon>Glomerellaceae</taxon>
        <taxon>Colletotrichum</taxon>
        <taxon>Colletotrichum acutatum species complex</taxon>
    </lineage>
</organism>
<feature type="compositionally biased region" description="Basic residues" evidence="2">
    <location>
        <begin position="70"/>
        <end position="82"/>
    </location>
</feature>
<dbReference type="EMBL" id="JFFI01001776">
    <property type="protein sequence ID" value="KXH54382.1"/>
    <property type="molecule type" value="Genomic_DNA"/>
</dbReference>
<dbReference type="Gene3D" id="3.30.230.30">
    <property type="entry name" value="Impact, N-terminal domain"/>
    <property type="match status" value="1"/>
</dbReference>
<dbReference type="InterPro" id="IPR029063">
    <property type="entry name" value="SAM-dependent_MTases_sf"/>
</dbReference>
<dbReference type="AlphaFoldDB" id="A0A135U223"/>
<dbReference type="GO" id="GO:0005737">
    <property type="term" value="C:cytoplasm"/>
    <property type="evidence" value="ECO:0007669"/>
    <property type="project" value="TreeGrafter"/>
</dbReference>
<comment type="caution">
    <text evidence="4">The sequence shown here is derived from an EMBL/GenBank/DDBJ whole genome shotgun (WGS) entry which is preliminary data.</text>
</comment>
<dbReference type="Gene3D" id="3.40.50.150">
    <property type="entry name" value="Vaccinia Virus protein VP39"/>
    <property type="match status" value="1"/>
</dbReference>
<evidence type="ECO:0000256" key="1">
    <source>
        <dbReference type="ARBA" id="ARBA00007665"/>
    </source>
</evidence>
<dbReference type="Pfam" id="PF13489">
    <property type="entry name" value="Methyltransf_23"/>
    <property type="match status" value="1"/>
</dbReference>
<dbReference type="InterPro" id="IPR023582">
    <property type="entry name" value="Impact"/>
</dbReference>
<dbReference type="InterPro" id="IPR036956">
    <property type="entry name" value="Impact_N_sf"/>
</dbReference>
<evidence type="ECO:0000313" key="5">
    <source>
        <dbReference type="Proteomes" id="UP000070121"/>
    </source>
</evidence>
<feature type="region of interest" description="Disordered" evidence="2">
    <location>
        <begin position="219"/>
        <end position="254"/>
    </location>
</feature>
<feature type="region of interest" description="Disordered" evidence="2">
    <location>
        <begin position="70"/>
        <end position="106"/>
    </location>
</feature>
<dbReference type="SUPFAM" id="SSF53335">
    <property type="entry name" value="S-adenosyl-L-methionine-dependent methyltransferases"/>
    <property type="match status" value="1"/>
</dbReference>
<evidence type="ECO:0000313" key="4">
    <source>
        <dbReference type="EMBL" id="KXH54382.1"/>
    </source>
</evidence>
<accession>A0A135U223</accession>
<dbReference type="InterPro" id="IPR001498">
    <property type="entry name" value="Impact_N"/>
</dbReference>
<comment type="similarity">
    <text evidence="1">Belongs to the IMPACT family.</text>
</comment>
<dbReference type="Pfam" id="PF01205">
    <property type="entry name" value="Impact_N"/>
    <property type="match status" value="1"/>
</dbReference>
<evidence type="ECO:0000259" key="3">
    <source>
        <dbReference type="Pfam" id="PF01205"/>
    </source>
</evidence>
<feature type="domain" description="Impact N-terminal" evidence="3">
    <location>
        <begin position="265"/>
        <end position="381"/>
    </location>
</feature>
<feature type="region of interest" description="Disordered" evidence="2">
    <location>
        <begin position="448"/>
        <end position="471"/>
    </location>
</feature>
<evidence type="ECO:0000256" key="2">
    <source>
        <dbReference type="SAM" id="MobiDB-lite"/>
    </source>
</evidence>
<name>A0A135U223_9PEZI</name>
<dbReference type="SUPFAM" id="SSF54211">
    <property type="entry name" value="Ribosomal protein S5 domain 2-like"/>
    <property type="match status" value="1"/>
</dbReference>
<dbReference type="GO" id="GO:0006446">
    <property type="term" value="P:regulation of translational initiation"/>
    <property type="evidence" value="ECO:0007669"/>
    <property type="project" value="TreeGrafter"/>
</dbReference>
<feature type="compositionally biased region" description="Basic and acidic residues" evidence="2">
    <location>
        <begin position="88"/>
        <end position="99"/>
    </location>
</feature>
<dbReference type="GO" id="GO:0140469">
    <property type="term" value="P:GCN2-mediated signaling"/>
    <property type="evidence" value="ECO:0007669"/>
    <property type="project" value="TreeGrafter"/>
</dbReference>
<sequence length="933" mass="101807">MASQQDLQELLRVITSKKGVSMMAAMGQVKALQTVELRSIQQISDASLDLIERGLGDSKAAKALQTACKTHLKRANTKRSGHHLTSPSEKRPKIHHPSDDSEGPAQHLEDTEAALSLSVVMDEKEIAGASIYTNRAPLMLAFVLELLRHTMPTQPMSSRLSLAQAVVSANSKSKAISIGLAKAENEDGSWGEGQPRVNIMGRAIAVLKRGDFDLQGSGLAAPESSKYATDNGLQGGKPSESSEQHHGSAAFRETPWSASRQVTFKSSTFVARVANVEDSTQAPGLVRSLLLSEPQLQTATHNAWAYRVKRRGQGGEQTQRSGEVREASEDDGETGCGEFIQRLIKEAGIVDVIVVLTRWFGGEMLGPDRWRLMRNVVTEALSQRLRLTQIHGGYEDVAVWALDLQNTNNGSGSRSASETSRNVVGVPIHRPEPARAYLLKSFATGQSEDVPIGDSSGGSASKAKQKKMSKLEDEVQRIRNLGRLLGALRLLFDSWSNLGPREMDRKAFSWYASIRPEVQPGVAGWGAKGWLKLDTILQLRRADTEIGASAPRRAACSFLTISRRLASNRPAGHGPRAPRPYASRRTNQLPSSPPAPNTLETADAIFKARKIPLLASGVVALGLGIYISLLASSFYSSSCHKDSEPALDAIPTGRPNVFTRELAKKFDQSLEGSEWLMGITSLRKKLAVEAYGHVLEVAMGTGRNLPFYDWSHVLSSRSNSAVQALAAPKPNAQVSKTDVVPIISYTGVDISGEMLGVAVEKLAETVPEFSGVDPITEKQTAPSHDEWSNISYLSGRLRMFRSDIHKYIPPPPQQPCPQAKYDFVCSTFSLCSVRDPEQMVRDLASKVKPNTGKIVLVEHGRGWWGFVNGLLDKSAASHFRKYGCWWNRDIAEIVENAAKSTPGLQVTKVDRPYFTQLGTTLWIELKVSDSNVS</sequence>
<dbReference type="InterPro" id="IPR020568">
    <property type="entry name" value="Ribosomal_Su5_D2-typ_SF"/>
</dbReference>
<protein>
    <recommendedName>
        <fullName evidence="3">Impact N-terminal domain-containing protein</fullName>
    </recommendedName>
</protein>
<gene>
    <name evidence="4" type="ORF">CSAL01_04721</name>
</gene>